<evidence type="ECO:0000313" key="2">
    <source>
        <dbReference type="EMBL" id="UGX97099.1"/>
    </source>
</evidence>
<accession>A0A7Z0QKD4</accession>
<dbReference type="Proteomes" id="UP000564836">
    <property type="component" value="Chromosome"/>
</dbReference>
<dbReference type="AlphaFoldDB" id="A0A7Z0QKD4"/>
<dbReference type="EMBL" id="CP088280">
    <property type="protein sequence ID" value="UGX97099.1"/>
    <property type="molecule type" value="Genomic_DNA"/>
</dbReference>
<reference evidence="2 3" key="1">
    <citation type="journal article" date="2017" name="Syst. Appl. Microbiol.">
        <title>Soybeans inoculated with root zone soils of Canadian native legumes harbour diverse and novel Bradyrhizobium spp. that possess agricultural potential.</title>
        <authorList>
            <person name="Bromfield E.S.P."/>
            <person name="Cloutier S."/>
            <person name="Tambong J.T."/>
            <person name="Tran Thi T.V."/>
        </authorList>
    </citation>
    <scope>NUCLEOTIDE SEQUENCE [LARGE SCALE GENOMIC DNA]</scope>
    <source>
        <strain evidence="2 3">323S2</strain>
    </source>
</reference>
<dbReference type="EMBL" id="JACBFH010000001">
    <property type="protein sequence ID" value="NYY96114.1"/>
    <property type="molecule type" value="Genomic_DNA"/>
</dbReference>
<protein>
    <submittedName>
        <fullName evidence="1">Uncharacterized protein</fullName>
    </submittedName>
</protein>
<evidence type="ECO:0000313" key="1">
    <source>
        <dbReference type="EMBL" id="NYY96114.1"/>
    </source>
</evidence>
<evidence type="ECO:0000313" key="3">
    <source>
        <dbReference type="Proteomes" id="UP000564836"/>
    </source>
</evidence>
<proteinExistence type="predicted"/>
<reference evidence="1" key="2">
    <citation type="submission" date="2020-06" db="EMBL/GenBank/DDBJ databases">
        <title>Whole Genome Sequence of Bradyrhizobium sp. Strain 323S2.</title>
        <authorList>
            <person name="Bromfield E.S.P."/>
        </authorList>
    </citation>
    <scope>NUCLEOTIDE SEQUENCE [LARGE SCALE GENOMIC DNA]</scope>
    <source>
        <strain evidence="1">323S2</strain>
    </source>
</reference>
<reference evidence="2 3" key="3">
    <citation type="journal article" date="2022" name="Int. J. Syst. Evol. Microbiol.">
        <title>Strains of Bradyrhizobium barranii sp. nov. associated with legumes native to Canada are symbionts of soybeans and belong to different subspecies (subsp. barranii subsp. nov. and subsp. apii subsp. nov.) and symbiovars (sv. glycinearum and sv. septentrionale).</title>
        <authorList>
            <person name="Bromfield E.S.P."/>
            <person name="Cloutier S."/>
            <person name="Wasai-Hara S."/>
            <person name="Minamisawa K."/>
        </authorList>
    </citation>
    <scope>NUCLEOTIDE SEQUENCE [LARGE SCALE GENOMIC DNA]</scope>
    <source>
        <strain evidence="2 3">323S2</strain>
    </source>
</reference>
<dbReference type="RefSeq" id="WP_166342374.1">
    <property type="nucleotide sequence ID" value="NZ_CP088280.1"/>
</dbReference>
<organism evidence="1">
    <name type="scientific">Bradyrhizobium barranii subsp. barranii</name>
    <dbReference type="NCBI Taxonomy" id="2823807"/>
    <lineage>
        <taxon>Bacteria</taxon>
        <taxon>Pseudomonadati</taxon>
        <taxon>Pseudomonadota</taxon>
        <taxon>Alphaproteobacteria</taxon>
        <taxon>Hyphomicrobiales</taxon>
        <taxon>Nitrobacteraceae</taxon>
        <taxon>Bradyrhizobium</taxon>
        <taxon>Bradyrhizobium barranii</taxon>
    </lineage>
</organism>
<name>A0A7Z0QKD4_9BRAD</name>
<sequence length="217" mass="24233">MKSTFDDTLPLPDDVEQEFLGKGGDAPTVLAWLADHGVDTPPPPQAAVIQYGVVWNPETGRYRFFIHGPEHVGPKHPNELAVPIFEDGAFIDLLVINREMSFSMVTGRASWLGRENLALPVVRLHAHPMDWLDAGCTGVCHVEPISRKGLKELAQAKTIECDDIETALEAWDWGFGPDEAELARFEIDDTPHAIQAYYERAVRLHATRVAADMERRQ</sequence>
<gene>
    <name evidence="2" type="ORF">G6321_00018980</name>
    <name evidence="1" type="ORF">G6321_49215</name>
</gene>